<sequence>MAAAMDPGEEHTRFIEWAQSHGVDINGIAPAKFKDRGMGIVAASDIKKGEQIVHVRNTSLITVAQHAIQALKFPTKTSIHARLAAYLALHYADEDCQHQPWREVWPSQDEFIHILPLHWSRKLQDLLPHAATVLLTAQRSNLERDFVNIHAIHPSIPKVLFTYTWLIVNTRTFYWEYPDLPNAHPRLPKKRQQLTADDCYAMCPFMDYFNHSDKGCDPKADAKGYSVTADRAYKAGEEVYVSYGSHSNDFLLVEYGFILDTNGCDSLPLDHLILSQLSSEQAEILREDGFYGSYTLSPTTPTICHRTQAVVRLLTLPSRRYTAFVSGTDEGVGDQGKVNGYVVGLLVKYERQIMEIMEEVEELKAGGEVKTAQKDTLLRRWKQVQSIVKTSIDALSS</sequence>
<dbReference type="InterPro" id="IPR050600">
    <property type="entry name" value="SETD3_SETD6_MTase"/>
</dbReference>
<dbReference type="Proteomes" id="UP001140513">
    <property type="component" value="Unassembled WGS sequence"/>
</dbReference>
<dbReference type="PANTHER" id="PTHR13271:SF137">
    <property type="entry name" value="SET DOMAIN-CONTAINING PROTEIN"/>
    <property type="match status" value="1"/>
</dbReference>
<dbReference type="SUPFAM" id="SSF82199">
    <property type="entry name" value="SET domain"/>
    <property type="match status" value="1"/>
</dbReference>
<dbReference type="AlphaFoldDB" id="A0A9W9CEQ5"/>
<accession>A0A9W9CEQ5</accession>
<dbReference type="Pfam" id="PF00856">
    <property type="entry name" value="SET"/>
    <property type="match status" value="1"/>
</dbReference>
<protein>
    <recommendedName>
        <fullName evidence="1">SET domain-containing protein</fullName>
    </recommendedName>
</protein>
<comment type="caution">
    <text evidence="2">The sequence shown here is derived from an EMBL/GenBank/DDBJ whole genome shotgun (WGS) entry which is preliminary data.</text>
</comment>
<evidence type="ECO:0000313" key="3">
    <source>
        <dbReference type="Proteomes" id="UP001140513"/>
    </source>
</evidence>
<dbReference type="OrthoDB" id="341421at2759"/>
<proteinExistence type="predicted"/>
<feature type="domain" description="SET" evidence="1">
    <location>
        <begin position="26"/>
        <end position="244"/>
    </location>
</feature>
<dbReference type="InterPro" id="IPR044429">
    <property type="entry name" value="SETD4_SET"/>
</dbReference>
<keyword evidence="3" id="KW-1185">Reference proteome</keyword>
<dbReference type="CDD" id="cd19177">
    <property type="entry name" value="SET_SETD4"/>
    <property type="match status" value="1"/>
</dbReference>
<dbReference type="PROSITE" id="PS50280">
    <property type="entry name" value="SET"/>
    <property type="match status" value="1"/>
</dbReference>
<dbReference type="Gene3D" id="3.90.1410.10">
    <property type="entry name" value="set domain protein methyltransferase, domain 1"/>
    <property type="match status" value="1"/>
</dbReference>
<reference evidence="2" key="1">
    <citation type="submission" date="2022-10" db="EMBL/GenBank/DDBJ databases">
        <title>Tapping the CABI collections for fungal endophytes: first genome assemblies for Collariella, Neodidymelliopsis, Ascochyta clinopodiicola, Didymella pomorum, Didymosphaeria variabile, Neocosmospora piperis and Neocucurbitaria cava.</title>
        <authorList>
            <person name="Hill R."/>
        </authorList>
    </citation>
    <scope>NUCLEOTIDE SEQUENCE</scope>
    <source>
        <strain evidence="2">IMI 356815</strain>
    </source>
</reference>
<evidence type="ECO:0000313" key="2">
    <source>
        <dbReference type="EMBL" id="KAJ4358190.1"/>
    </source>
</evidence>
<dbReference type="InterPro" id="IPR046341">
    <property type="entry name" value="SET_dom_sf"/>
</dbReference>
<dbReference type="RefSeq" id="XP_056075049.1">
    <property type="nucleotide sequence ID" value="XM_056211576.1"/>
</dbReference>
<dbReference type="PANTHER" id="PTHR13271">
    <property type="entry name" value="UNCHARACTERIZED PUTATIVE METHYLTRANSFERASE"/>
    <property type="match status" value="1"/>
</dbReference>
<dbReference type="EMBL" id="JAPEUX010000002">
    <property type="protein sequence ID" value="KAJ4358190.1"/>
    <property type="molecule type" value="Genomic_DNA"/>
</dbReference>
<name>A0A9W9CEQ5_9PLEO</name>
<organism evidence="2 3">
    <name type="scientific">Didymosphaeria variabile</name>
    <dbReference type="NCBI Taxonomy" id="1932322"/>
    <lineage>
        <taxon>Eukaryota</taxon>
        <taxon>Fungi</taxon>
        <taxon>Dikarya</taxon>
        <taxon>Ascomycota</taxon>
        <taxon>Pezizomycotina</taxon>
        <taxon>Dothideomycetes</taxon>
        <taxon>Pleosporomycetidae</taxon>
        <taxon>Pleosporales</taxon>
        <taxon>Massarineae</taxon>
        <taxon>Didymosphaeriaceae</taxon>
        <taxon>Didymosphaeria</taxon>
    </lineage>
</organism>
<evidence type="ECO:0000259" key="1">
    <source>
        <dbReference type="PROSITE" id="PS50280"/>
    </source>
</evidence>
<gene>
    <name evidence="2" type="ORF">N0V89_002769</name>
</gene>
<dbReference type="InterPro" id="IPR001214">
    <property type="entry name" value="SET_dom"/>
</dbReference>
<dbReference type="GO" id="GO:0016279">
    <property type="term" value="F:protein-lysine N-methyltransferase activity"/>
    <property type="evidence" value="ECO:0007669"/>
    <property type="project" value="InterPro"/>
</dbReference>
<dbReference type="GeneID" id="80906299"/>